<proteinExistence type="predicted"/>
<accession>A0ACB7XRL9</accession>
<evidence type="ECO:0000313" key="1">
    <source>
        <dbReference type="EMBL" id="KAH7843629.1"/>
    </source>
</evidence>
<organism evidence="1 2">
    <name type="scientific">Vaccinium darrowii</name>
    <dbReference type="NCBI Taxonomy" id="229202"/>
    <lineage>
        <taxon>Eukaryota</taxon>
        <taxon>Viridiplantae</taxon>
        <taxon>Streptophyta</taxon>
        <taxon>Embryophyta</taxon>
        <taxon>Tracheophyta</taxon>
        <taxon>Spermatophyta</taxon>
        <taxon>Magnoliopsida</taxon>
        <taxon>eudicotyledons</taxon>
        <taxon>Gunneridae</taxon>
        <taxon>Pentapetalae</taxon>
        <taxon>asterids</taxon>
        <taxon>Ericales</taxon>
        <taxon>Ericaceae</taxon>
        <taxon>Vaccinioideae</taxon>
        <taxon>Vaccinieae</taxon>
        <taxon>Vaccinium</taxon>
    </lineage>
</organism>
<protein>
    <submittedName>
        <fullName evidence="1">Uncharacterized protein</fullName>
    </submittedName>
</protein>
<evidence type="ECO:0000313" key="2">
    <source>
        <dbReference type="Proteomes" id="UP000828048"/>
    </source>
</evidence>
<reference evidence="1 2" key="1">
    <citation type="journal article" date="2021" name="Hortic Res">
        <title>High-quality reference genome and annotation aids understanding of berry development for evergreen blueberry (Vaccinium darrowii).</title>
        <authorList>
            <person name="Yu J."/>
            <person name="Hulse-Kemp A.M."/>
            <person name="Babiker E."/>
            <person name="Staton M."/>
        </authorList>
    </citation>
    <scope>NUCLEOTIDE SEQUENCE [LARGE SCALE GENOMIC DNA]</scope>
    <source>
        <strain evidence="2">cv. NJ 8807/NJ 8810</strain>
        <tissue evidence="1">Young leaf</tissue>
    </source>
</reference>
<keyword evidence="2" id="KW-1185">Reference proteome</keyword>
<dbReference type="Proteomes" id="UP000828048">
    <property type="component" value="Chromosome 1"/>
</dbReference>
<sequence>MAGGVTTGRSLEYTPTWALAAVCFVIISVSIFMEHSIHLLTNWLKRRRKTALFDAVDKLKSELMLLGFMSLLLAVTQVRISKICIPNRLADIMLPCQKQAETPTTTVQNVEHLVVGLVGKYLPTGEIYNNTMWKVPHRLLADDEEAADGGTAGSCAEGKAPLVSVDGLHQLHIFIFVLAVMQIVYSVLTMGLGRAKMRRWKAWEEETQTTEYLVENGM</sequence>
<name>A0ACB7XRL9_9ERIC</name>
<dbReference type="EMBL" id="CM037151">
    <property type="protein sequence ID" value="KAH7843629.1"/>
    <property type="molecule type" value="Genomic_DNA"/>
</dbReference>
<comment type="caution">
    <text evidence="1">The sequence shown here is derived from an EMBL/GenBank/DDBJ whole genome shotgun (WGS) entry which is preliminary data.</text>
</comment>
<gene>
    <name evidence="1" type="ORF">Vadar_018984</name>
</gene>